<gene>
    <name evidence="1" type="ORF">RMCT_2001</name>
</gene>
<accession>A0A100XE96</accession>
<reference evidence="2" key="2">
    <citation type="submission" date="2016-02" db="EMBL/GenBank/DDBJ databases">
        <title>Draft genome sequence of five rapidly growing Mycobacterium species.</title>
        <authorList>
            <person name="Katahira K."/>
            <person name="Gotou Y."/>
            <person name="Iida K."/>
            <person name="Ogura Y."/>
            <person name="Hayashi T."/>
        </authorList>
    </citation>
    <scope>NUCLEOTIDE SEQUENCE [LARGE SCALE GENOMIC DNA]</scope>
    <source>
        <strain evidence="2">JCM6362</strain>
    </source>
</reference>
<name>A0A100XE96_MYCTH</name>
<evidence type="ECO:0000313" key="1">
    <source>
        <dbReference type="EMBL" id="GAT15031.1"/>
    </source>
</evidence>
<dbReference type="EMBL" id="BCTB01000011">
    <property type="protein sequence ID" value="GAT15031.1"/>
    <property type="molecule type" value="Genomic_DNA"/>
</dbReference>
<feature type="non-terminal residue" evidence="1">
    <location>
        <position position="80"/>
    </location>
</feature>
<dbReference type="AlphaFoldDB" id="A0A100XE96"/>
<organism evidence="1 2">
    <name type="scientific">Mycolicibacterium thermoresistibile</name>
    <name type="common">Mycobacterium thermoresistibile</name>
    <dbReference type="NCBI Taxonomy" id="1797"/>
    <lineage>
        <taxon>Bacteria</taxon>
        <taxon>Bacillati</taxon>
        <taxon>Actinomycetota</taxon>
        <taxon>Actinomycetes</taxon>
        <taxon>Mycobacteriales</taxon>
        <taxon>Mycobacteriaceae</taxon>
        <taxon>Mycolicibacterium</taxon>
    </lineage>
</organism>
<protein>
    <submittedName>
        <fullName evidence="1">Uncharacterized protein</fullName>
    </submittedName>
</protein>
<evidence type="ECO:0000313" key="2">
    <source>
        <dbReference type="Proteomes" id="UP000069654"/>
    </source>
</evidence>
<proteinExistence type="predicted"/>
<sequence length="80" mass="8440">MLFGQHGPDEADQGVAVWEDAHDVGPAADFPIEPFLYPALRVGSTPDCRFGSAVEPLQVVGQRVSDAMVTGRFIGPSSVA</sequence>
<reference evidence="1 2" key="1">
    <citation type="journal article" date="2016" name="Genome Announc.">
        <title>Draft Genome Sequences of Five Rapidly Growing Mycobacterium Species, M. thermoresistibile, M. fortuitum subsp. acetamidolyticum, M. canariasense, M. brisbanense, and M. novocastrense.</title>
        <authorList>
            <person name="Katahira K."/>
            <person name="Ogura Y."/>
            <person name="Gotoh Y."/>
            <person name="Hayashi T."/>
        </authorList>
    </citation>
    <scope>NUCLEOTIDE SEQUENCE [LARGE SCALE GENOMIC DNA]</scope>
    <source>
        <strain evidence="1 2">JCM6362</strain>
    </source>
</reference>
<comment type="caution">
    <text evidence="1">The sequence shown here is derived from an EMBL/GenBank/DDBJ whole genome shotgun (WGS) entry which is preliminary data.</text>
</comment>
<dbReference type="Proteomes" id="UP000069654">
    <property type="component" value="Unassembled WGS sequence"/>
</dbReference>
<dbReference type="AntiFam" id="ANF00165">
    <property type="entry name" value="Shadow ORF (opposite Transposase_Mut domain)"/>
</dbReference>